<keyword evidence="3" id="KW-1185">Reference proteome</keyword>
<dbReference type="Proteomes" id="UP000028981">
    <property type="component" value="Unassembled WGS sequence"/>
</dbReference>
<gene>
    <name evidence="2" type="ORF">JP75_06210</name>
</gene>
<protein>
    <submittedName>
        <fullName evidence="2">Uncharacterized protein</fullName>
    </submittedName>
</protein>
<feature type="signal peptide" evidence="1">
    <location>
        <begin position="1"/>
        <end position="20"/>
    </location>
</feature>
<comment type="caution">
    <text evidence="2">The sequence shown here is derived from an EMBL/GenBank/DDBJ whole genome shotgun (WGS) entry which is preliminary data.</text>
</comment>
<keyword evidence="1" id="KW-0732">Signal</keyword>
<dbReference type="RefSeq" id="WP_035080527.1">
    <property type="nucleotide sequence ID" value="NZ_JQGC01000004.1"/>
</dbReference>
<evidence type="ECO:0000313" key="2">
    <source>
        <dbReference type="EMBL" id="KFL31984.1"/>
    </source>
</evidence>
<evidence type="ECO:0000313" key="3">
    <source>
        <dbReference type="Proteomes" id="UP000028981"/>
    </source>
</evidence>
<proteinExistence type="predicted"/>
<dbReference type="OrthoDB" id="7949089at2"/>
<dbReference type="EMBL" id="JQGC01000004">
    <property type="protein sequence ID" value="KFL31984.1"/>
    <property type="molecule type" value="Genomic_DNA"/>
</dbReference>
<accession>A0A087M531</accession>
<organism evidence="2 3">
    <name type="scientific">Devosia riboflavina</name>
    <dbReference type="NCBI Taxonomy" id="46914"/>
    <lineage>
        <taxon>Bacteria</taxon>
        <taxon>Pseudomonadati</taxon>
        <taxon>Pseudomonadota</taxon>
        <taxon>Alphaproteobacteria</taxon>
        <taxon>Hyphomicrobiales</taxon>
        <taxon>Devosiaceae</taxon>
        <taxon>Devosia</taxon>
    </lineage>
</organism>
<dbReference type="AlphaFoldDB" id="A0A087M531"/>
<name>A0A087M531_9HYPH</name>
<reference evidence="2 3" key="1">
    <citation type="submission" date="2014-08" db="EMBL/GenBank/DDBJ databases">
        <authorList>
            <person name="Hassan Y.I."/>
            <person name="Lepp D."/>
            <person name="Zhou T."/>
        </authorList>
    </citation>
    <scope>NUCLEOTIDE SEQUENCE [LARGE SCALE GENOMIC DNA]</scope>
    <source>
        <strain evidence="2 3">IFO13584</strain>
    </source>
</reference>
<feature type="chain" id="PRO_5001825910" evidence="1">
    <location>
        <begin position="21"/>
        <end position="114"/>
    </location>
</feature>
<evidence type="ECO:0000256" key="1">
    <source>
        <dbReference type="SAM" id="SignalP"/>
    </source>
</evidence>
<sequence length="114" mass="12241">MRRFALALLLFPALSVPSMAQIYQGNWSCRDATTNRVGILTIYGNVYGWASRTMGDPNSGTGTVTPYQDGVGFNDGNLKANLGVQAARMVEDPVNGVAVQLETADTIVMLCTPR</sequence>